<dbReference type="STRING" id="1193518.BN13_480014"/>
<evidence type="ECO:0000256" key="1">
    <source>
        <dbReference type="ARBA" id="ARBA00004401"/>
    </source>
</evidence>
<dbReference type="EMBL" id="CAJC01000159">
    <property type="protein sequence ID" value="CCI53792.1"/>
    <property type="molecule type" value="Genomic_DNA"/>
</dbReference>
<feature type="region of interest" description="Disordered" evidence="7">
    <location>
        <begin position="1"/>
        <end position="21"/>
    </location>
</feature>
<dbReference type="GO" id="GO:0004252">
    <property type="term" value="F:serine-type endopeptidase activity"/>
    <property type="evidence" value="ECO:0007669"/>
    <property type="project" value="InterPro"/>
</dbReference>
<evidence type="ECO:0000259" key="8">
    <source>
        <dbReference type="Pfam" id="PF10502"/>
    </source>
</evidence>
<dbReference type="Gene3D" id="2.10.109.10">
    <property type="entry name" value="Umud Fragment, subunit A"/>
    <property type="match status" value="1"/>
</dbReference>
<comment type="caution">
    <text evidence="9">The sequence shown here is derived from an EMBL/GenBank/DDBJ whole genome shotgun (WGS) entry which is preliminary data.</text>
</comment>
<keyword evidence="6" id="KW-0472">Membrane</keyword>
<dbReference type="GO" id="GO:0005886">
    <property type="term" value="C:plasma membrane"/>
    <property type="evidence" value="ECO:0007669"/>
    <property type="project" value="UniProtKB-SubCell"/>
</dbReference>
<keyword evidence="3 6" id="KW-0645">Protease</keyword>
<dbReference type="Proteomes" id="UP000035720">
    <property type="component" value="Unassembled WGS sequence"/>
</dbReference>
<dbReference type="InterPro" id="IPR000223">
    <property type="entry name" value="Pept_S26A_signal_pept_1"/>
</dbReference>
<dbReference type="Pfam" id="PF10502">
    <property type="entry name" value="Peptidase_S26"/>
    <property type="match status" value="1"/>
</dbReference>
<organism evidence="9 10">
    <name type="scientific">Nostocoides jenkinsii Ben 74</name>
    <dbReference type="NCBI Taxonomy" id="1193518"/>
    <lineage>
        <taxon>Bacteria</taxon>
        <taxon>Bacillati</taxon>
        <taxon>Actinomycetota</taxon>
        <taxon>Actinomycetes</taxon>
        <taxon>Micrococcales</taxon>
        <taxon>Intrasporangiaceae</taxon>
        <taxon>Nostocoides</taxon>
    </lineage>
</organism>
<dbReference type="EC" id="3.4.21.89" evidence="6"/>
<dbReference type="RefSeq" id="WP_048546177.1">
    <property type="nucleotide sequence ID" value="NZ_HF571038.1"/>
</dbReference>
<name>A0A077MF61_9MICO</name>
<evidence type="ECO:0000256" key="2">
    <source>
        <dbReference type="ARBA" id="ARBA00009370"/>
    </source>
</evidence>
<dbReference type="OrthoDB" id="9815782at2"/>
<dbReference type="NCBIfam" id="TIGR02227">
    <property type="entry name" value="sigpep_I_bact"/>
    <property type="match status" value="1"/>
</dbReference>
<reference evidence="9 10" key="1">
    <citation type="journal article" date="2013" name="ISME J.">
        <title>A metabolic model for members of the genus Tetrasphaera involved in enhanced biological phosphorus removal.</title>
        <authorList>
            <person name="Kristiansen R."/>
            <person name="Nguyen H.T.T."/>
            <person name="Saunders A.M."/>
            <person name="Nielsen J.L."/>
            <person name="Wimmer R."/>
            <person name="Le V.Q."/>
            <person name="McIlroy S.J."/>
            <person name="Petrovski S."/>
            <person name="Seviour R.J."/>
            <person name="Calteau A."/>
            <person name="Nielsen K.L."/>
            <person name="Nielsen P.H."/>
        </authorList>
    </citation>
    <scope>NUCLEOTIDE SEQUENCE [LARGE SCALE GENOMIC DNA]</scope>
    <source>
        <strain evidence="9 10">Ben 74</strain>
    </source>
</reference>
<dbReference type="PRINTS" id="PR00727">
    <property type="entry name" value="LEADERPTASE"/>
</dbReference>
<dbReference type="AlphaFoldDB" id="A0A077MF61"/>
<comment type="catalytic activity">
    <reaction evidence="6">
        <text>Cleavage of hydrophobic, N-terminal signal or leader sequences from secreted and periplasmic proteins.</text>
        <dbReference type="EC" id="3.4.21.89"/>
    </reaction>
</comment>
<proteinExistence type="inferred from homology"/>
<dbReference type="CDD" id="cd06530">
    <property type="entry name" value="S26_SPase_I"/>
    <property type="match status" value="1"/>
</dbReference>
<evidence type="ECO:0000313" key="9">
    <source>
        <dbReference type="EMBL" id="CCI53792.1"/>
    </source>
</evidence>
<evidence type="ECO:0000313" key="10">
    <source>
        <dbReference type="Proteomes" id="UP000035720"/>
    </source>
</evidence>
<feature type="active site" evidence="5">
    <location>
        <position position="57"/>
    </location>
</feature>
<gene>
    <name evidence="9" type="ORF">BN13_480014</name>
</gene>
<dbReference type="InterPro" id="IPR019533">
    <property type="entry name" value="Peptidase_S26"/>
</dbReference>
<protein>
    <recommendedName>
        <fullName evidence="6">Signal peptidase I</fullName>
        <ecNumber evidence="6">3.4.21.89</ecNumber>
    </recommendedName>
</protein>
<dbReference type="GO" id="GO:0006465">
    <property type="term" value="P:signal peptide processing"/>
    <property type="evidence" value="ECO:0007669"/>
    <property type="project" value="InterPro"/>
</dbReference>
<accession>A0A077MF61</accession>
<keyword evidence="4 6" id="KW-0378">Hydrolase</keyword>
<evidence type="ECO:0000256" key="5">
    <source>
        <dbReference type="PIRSR" id="PIRSR600223-1"/>
    </source>
</evidence>
<dbReference type="PROSITE" id="PS00501">
    <property type="entry name" value="SPASE_I_1"/>
    <property type="match status" value="1"/>
</dbReference>
<dbReference type="PANTHER" id="PTHR43390:SF1">
    <property type="entry name" value="CHLOROPLAST PROCESSING PEPTIDASE"/>
    <property type="match status" value="1"/>
</dbReference>
<dbReference type="PANTHER" id="PTHR43390">
    <property type="entry name" value="SIGNAL PEPTIDASE I"/>
    <property type="match status" value="1"/>
</dbReference>
<evidence type="ECO:0000256" key="4">
    <source>
        <dbReference type="ARBA" id="ARBA00022801"/>
    </source>
</evidence>
<sequence>MTSVPSASAADASSERRRSRRPARKPWPAWVHLILALVLVAVLRNFIAQSFYVPSGSMIPTLQVGDRMIVPKFGQTIEHGDIVVFDGTETFGGNPAPRFDSAIGKVVSGVGKVFGVDVNERDYVKRVIGMGGDHVVCCDANEAITVNGKALNERYLAPGMKPSMMPFDVVVPEGHLWLMGDNRSNSADSRAHLGDPGGGMVPVSDVIGEPVLRYWPLSRFDRITSTTSVPAADG</sequence>
<dbReference type="GO" id="GO:0009003">
    <property type="term" value="F:signal peptidase activity"/>
    <property type="evidence" value="ECO:0007669"/>
    <property type="project" value="UniProtKB-EC"/>
</dbReference>
<dbReference type="InterPro" id="IPR036286">
    <property type="entry name" value="LexA/Signal_pep-like_sf"/>
</dbReference>
<evidence type="ECO:0000256" key="7">
    <source>
        <dbReference type="SAM" id="MobiDB-lite"/>
    </source>
</evidence>
<feature type="compositionally biased region" description="Low complexity" evidence="7">
    <location>
        <begin position="1"/>
        <end position="12"/>
    </location>
</feature>
<dbReference type="InterPro" id="IPR019756">
    <property type="entry name" value="Pept_S26A_signal_pept_1_Ser-AS"/>
</dbReference>
<feature type="active site" evidence="5">
    <location>
        <position position="125"/>
    </location>
</feature>
<keyword evidence="6" id="KW-0812">Transmembrane</keyword>
<feature type="domain" description="Peptidase S26" evidence="8">
    <location>
        <begin position="30"/>
        <end position="215"/>
    </location>
</feature>
<evidence type="ECO:0000256" key="3">
    <source>
        <dbReference type="ARBA" id="ARBA00022670"/>
    </source>
</evidence>
<feature type="transmembrane region" description="Helical" evidence="6">
    <location>
        <begin position="27"/>
        <end position="47"/>
    </location>
</feature>
<evidence type="ECO:0000256" key="6">
    <source>
        <dbReference type="RuleBase" id="RU362042"/>
    </source>
</evidence>
<dbReference type="SUPFAM" id="SSF51306">
    <property type="entry name" value="LexA/Signal peptidase"/>
    <property type="match status" value="1"/>
</dbReference>
<keyword evidence="10" id="KW-1185">Reference proteome</keyword>
<keyword evidence="6" id="KW-1133">Transmembrane helix</keyword>
<comment type="subcellular location">
    <subcellularLocation>
        <location evidence="1">Cell membrane</location>
        <topology evidence="1">Single-pass type II membrane protein</topology>
    </subcellularLocation>
    <subcellularLocation>
        <location evidence="6">Membrane</location>
        <topology evidence="6">Single-pass type II membrane protein</topology>
    </subcellularLocation>
</comment>
<comment type="similarity">
    <text evidence="2 6">Belongs to the peptidase S26 family.</text>
</comment>